<dbReference type="InterPro" id="IPR011010">
    <property type="entry name" value="DNA_brk_join_enz"/>
</dbReference>
<organism evidence="3 4">
    <name type="scientific">Arthrobacter bambusae</name>
    <dbReference type="NCBI Taxonomy" id="1338426"/>
    <lineage>
        <taxon>Bacteria</taxon>
        <taxon>Bacillati</taxon>
        <taxon>Actinomycetota</taxon>
        <taxon>Actinomycetes</taxon>
        <taxon>Micrococcales</taxon>
        <taxon>Micrococcaceae</taxon>
        <taxon>Arthrobacter</taxon>
    </lineage>
</organism>
<evidence type="ECO:0000256" key="2">
    <source>
        <dbReference type="SAM" id="MobiDB-lite"/>
    </source>
</evidence>
<name>A0ABV2P1B9_9MICC</name>
<gene>
    <name evidence="3" type="ORF">ABIE37_000319</name>
</gene>
<feature type="region of interest" description="Disordered" evidence="2">
    <location>
        <begin position="100"/>
        <end position="122"/>
    </location>
</feature>
<dbReference type="EMBL" id="JBEPSN010000001">
    <property type="protein sequence ID" value="MET4538564.1"/>
    <property type="molecule type" value="Genomic_DNA"/>
</dbReference>
<comment type="caution">
    <text evidence="3">The sequence shown here is derived from an EMBL/GenBank/DDBJ whole genome shotgun (WGS) entry which is preliminary data.</text>
</comment>
<proteinExistence type="predicted"/>
<protein>
    <recommendedName>
        <fullName evidence="5">Tyr recombinase domain-containing protein</fullName>
    </recommendedName>
</protein>
<keyword evidence="1" id="KW-0233">DNA recombination</keyword>
<evidence type="ECO:0000313" key="4">
    <source>
        <dbReference type="Proteomes" id="UP001549307"/>
    </source>
</evidence>
<dbReference type="Gene3D" id="1.10.443.10">
    <property type="entry name" value="Intergrase catalytic core"/>
    <property type="match status" value="1"/>
</dbReference>
<evidence type="ECO:0008006" key="5">
    <source>
        <dbReference type="Google" id="ProtNLM"/>
    </source>
</evidence>
<dbReference type="Proteomes" id="UP001549307">
    <property type="component" value="Unassembled WGS sequence"/>
</dbReference>
<dbReference type="InterPro" id="IPR013762">
    <property type="entry name" value="Integrase-like_cat_sf"/>
</dbReference>
<dbReference type="SUPFAM" id="SSF56349">
    <property type="entry name" value="DNA breaking-rejoining enzymes"/>
    <property type="match status" value="1"/>
</dbReference>
<evidence type="ECO:0000256" key="1">
    <source>
        <dbReference type="ARBA" id="ARBA00023172"/>
    </source>
</evidence>
<reference evidence="3 4" key="1">
    <citation type="submission" date="2024-06" db="EMBL/GenBank/DDBJ databases">
        <title>Sorghum-associated microbial communities from plants grown in Nebraska, USA.</title>
        <authorList>
            <person name="Schachtman D."/>
        </authorList>
    </citation>
    <scope>NUCLEOTIDE SEQUENCE [LARGE SCALE GENOMIC DNA]</scope>
    <source>
        <strain evidence="3 4">3552</strain>
    </source>
</reference>
<keyword evidence="4" id="KW-1185">Reference proteome</keyword>
<evidence type="ECO:0000313" key="3">
    <source>
        <dbReference type="EMBL" id="MET4538564.1"/>
    </source>
</evidence>
<accession>A0ABV2P1B9</accession>
<sequence length="154" mass="16823">MARMSLGSFGDVYAVVGRTQELGLHGLRHPFVTHLVEAGYDAALVQTRVGYSYASATGLHTSVSSDSKQNTVQQIIARRIANLENPDVCTVRDRLPLELASPDGKAEPVGDHRTDAAPENPWHQPLESQVYRLVTSTPERIPARTFAVLCDSLD</sequence>
<feature type="compositionally biased region" description="Basic and acidic residues" evidence="2">
    <location>
        <begin position="104"/>
        <end position="116"/>
    </location>
</feature>